<keyword evidence="2" id="KW-1185">Reference proteome</keyword>
<dbReference type="Proteomes" id="UP000316471">
    <property type="component" value="Unassembled WGS sequence"/>
</dbReference>
<comment type="caution">
    <text evidence="1">The sequence shown here is derived from an EMBL/GenBank/DDBJ whole genome shotgun (WGS) entry which is preliminary data.</text>
</comment>
<organism evidence="1 2">
    <name type="scientific">Aerolutibacter ruishenii</name>
    <dbReference type="NCBI Taxonomy" id="686800"/>
    <lineage>
        <taxon>Bacteria</taxon>
        <taxon>Pseudomonadati</taxon>
        <taxon>Pseudomonadota</taxon>
        <taxon>Gammaproteobacteria</taxon>
        <taxon>Lysobacterales</taxon>
        <taxon>Lysobacteraceae</taxon>
        <taxon>Aerolutibacter</taxon>
    </lineage>
</organism>
<gene>
    <name evidence="1" type="ORF">IP93_00765</name>
</gene>
<dbReference type="EMBL" id="VLKP01000002">
    <property type="protein sequence ID" value="TWI13602.1"/>
    <property type="molecule type" value="Genomic_DNA"/>
</dbReference>
<proteinExistence type="predicted"/>
<evidence type="ECO:0000313" key="2">
    <source>
        <dbReference type="Proteomes" id="UP000316471"/>
    </source>
</evidence>
<sequence>MIRLSATLYRRDPDNGRLGKVWEIRDSVSCVGLDIAADFFHQATSVTDLDGNGRVEVTVAYRMFCGGGVDPKEVKVIMREGGRKYALRGESRIEVKGQAPYGGQREKSRLPSSTPKVFVDHLEKTWRAVYIERPLTRWDGCFPGWDA</sequence>
<dbReference type="InterPro" id="IPR058148">
    <property type="entry name" value="M949_RS01915-like_dom"/>
</dbReference>
<name>A0A562M1B3_9GAMM</name>
<reference evidence="1 2" key="1">
    <citation type="journal article" date="2015" name="Stand. Genomic Sci.">
        <title>Genomic Encyclopedia of Bacterial and Archaeal Type Strains, Phase III: the genomes of soil and plant-associated and newly described type strains.</title>
        <authorList>
            <person name="Whitman W.B."/>
            <person name="Woyke T."/>
            <person name="Klenk H.P."/>
            <person name="Zhou Y."/>
            <person name="Lilburn T.G."/>
            <person name="Beck B.J."/>
            <person name="De Vos P."/>
            <person name="Vandamme P."/>
            <person name="Eisen J.A."/>
            <person name="Garrity G."/>
            <person name="Hugenholtz P."/>
            <person name="Kyrpides N.C."/>
        </authorList>
    </citation>
    <scope>NUCLEOTIDE SEQUENCE [LARGE SCALE GENOMIC DNA]</scope>
    <source>
        <strain evidence="1 2">CGMCC 1.10136</strain>
    </source>
</reference>
<evidence type="ECO:0000313" key="1">
    <source>
        <dbReference type="EMBL" id="TWI13602.1"/>
    </source>
</evidence>
<dbReference type="AlphaFoldDB" id="A0A562M1B3"/>
<protein>
    <submittedName>
        <fullName evidence="1">Uncharacterized protein</fullName>
    </submittedName>
</protein>
<accession>A0A562M1B3</accession>
<dbReference type="NCBIfam" id="NF046077">
    <property type="entry name" value="LPS_M949_RS01915"/>
    <property type="match status" value="1"/>
</dbReference>